<evidence type="ECO:0000259" key="1">
    <source>
        <dbReference type="Pfam" id="PF16403"/>
    </source>
</evidence>
<dbReference type="InterPro" id="IPR046746">
    <property type="entry name" value="Big_15"/>
</dbReference>
<proteinExistence type="predicted"/>
<feature type="domain" description="Pesticidal crystal protein Cry22Aa Ig-like" evidence="1">
    <location>
        <begin position="135"/>
        <end position="202"/>
    </location>
</feature>
<dbReference type="AlphaFoldDB" id="A0A7W1YFA3"/>
<dbReference type="Proteomes" id="UP000548787">
    <property type="component" value="Unassembled WGS sequence"/>
</dbReference>
<dbReference type="EMBL" id="JABJVM010000003">
    <property type="protein sequence ID" value="MBA3925412.1"/>
    <property type="molecule type" value="Genomic_DNA"/>
</dbReference>
<feature type="domain" description="Bacterial Ig" evidence="2">
    <location>
        <begin position="380"/>
        <end position="460"/>
    </location>
</feature>
<evidence type="ECO:0000313" key="4">
    <source>
        <dbReference type="Proteomes" id="UP000548787"/>
    </source>
</evidence>
<feature type="domain" description="Bacterial Ig" evidence="2">
    <location>
        <begin position="208"/>
        <end position="288"/>
    </location>
</feature>
<protein>
    <submittedName>
        <fullName evidence="3">DUF5011 domain-containing protein</fullName>
    </submittedName>
</protein>
<dbReference type="Pfam" id="PF16403">
    <property type="entry name" value="Bact_surface_Ig-like"/>
    <property type="match status" value="3"/>
</dbReference>
<accession>A0A7W1YFA3</accession>
<dbReference type="RefSeq" id="WP_181675645.1">
    <property type="nucleotide sequence ID" value="NZ_JABJVM010000003.1"/>
</dbReference>
<sequence>EDGNLTADIKVVTNTVDTTKAGVYSVEYSVTDSDGNKTTKTIKVTVNTNDKPVITATDKTIKVGDTFDALTGVTATDKEDGNLTADIKVVTNTVDTTKAGVYSVEYSVTDSDGNKTTKTITVTVNTNDKPVITATDKTINVGDTFNALTGVTATDKEDGNLTSSIKVITNTVDTTKAGTYTVEYSVTDSDKNTTTKTITVTVVSTTAGTITANPFVIGTDGYVKGTETGDVTKAYLIVDGKQYATINVTGGTYQYYASDKIKDPASQVYIVGLDSTGKELQRTKVTISKKAVGTITADPFTIGTDNYVKGALTGDVVKAALEVNGKQLTTITVSGANYQYYAKNNILAPTDQVFIIGFDAAGNVLQKTPVTVKSGKATAGTVTPSAFVLGTDSYVKGTFTGDVAKISITVNGVVSQAITVTSSPFQYYATGKIKNVNDIVSVTAYDATGKVLDTKPVTVTTDKGQAGTVLANSYKLGKDSYVTGSYTGDVTKVSLEVNGTELQKINVAADGTIKYYAKPQITSATDVVKLNGYNSAGVLVSSKTVAITTTDGTITASPYVIGEDDYVKGNVTGDVAKISITVNGTEQALIPMTAGPYQYYAKSLITDPADVVIATAYDATGAVLNTATVAVSKTADVVTEGTVTPKAFKIGTDNYVDGTYTGDVAKVELEVNGTKYSQIPASNGTIHYYAGSIIKNATDEVKVNVYDSAAKLLDSKTVTINAATGTVVANAVKVGDSYLTGTATGDVTKVSLSVNGTVQTSIAIVQADGSFKYYIKPLNLKATDDVQIIGLDGKSTQIATTTVTITQ</sequence>
<gene>
    <name evidence="3" type="ORF">HPK16_03565</name>
</gene>
<evidence type="ECO:0000259" key="2">
    <source>
        <dbReference type="Pfam" id="PF20622"/>
    </source>
</evidence>
<dbReference type="InterPro" id="IPR013783">
    <property type="entry name" value="Ig-like_fold"/>
</dbReference>
<organism evidence="3 4">
    <name type="scientific">Listeria rustica</name>
    <dbReference type="NCBI Taxonomy" id="2713503"/>
    <lineage>
        <taxon>Bacteria</taxon>
        <taxon>Bacillati</taxon>
        <taxon>Bacillota</taxon>
        <taxon>Bacilli</taxon>
        <taxon>Bacillales</taxon>
        <taxon>Listeriaceae</taxon>
        <taxon>Listeria</taxon>
    </lineage>
</organism>
<dbReference type="Gene3D" id="2.60.40.10">
    <property type="entry name" value="Immunoglobulins"/>
    <property type="match status" value="3"/>
</dbReference>
<feature type="domain" description="Pesticidal crystal protein Cry22Aa Ig-like" evidence="1">
    <location>
        <begin position="2"/>
        <end position="46"/>
    </location>
</feature>
<dbReference type="InterPro" id="IPR032179">
    <property type="entry name" value="Cry22Aa_Ig-like"/>
</dbReference>
<feature type="domain" description="Bacterial Ig" evidence="2">
    <location>
        <begin position="293"/>
        <end position="373"/>
    </location>
</feature>
<feature type="non-terminal residue" evidence="3">
    <location>
        <position position="1"/>
    </location>
</feature>
<feature type="domain" description="Bacterial Ig" evidence="2">
    <location>
        <begin position="641"/>
        <end position="721"/>
    </location>
</feature>
<evidence type="ECO:0000313" key="3">
    <source>
        <dbReference type="EMBL" id="MBA3925412.1"/>
    </source>
</evidence>
<feature type="domain" description="Bacterial Ig" evidence="2">
    <location>
        <begin position="725"/>
        <end position="807"/>
    </location>
</feature>
<feature type="domain" description="Pesticidal crystal protein Cry22Aa Ig-like" evidence="1">
    <location>
        <begin position="57"/>
        <end position="124"/>
    </location>
</feature>
<dbReference type="Pfam" id="PF20622">
    <property type="entry name" value="Big_15"/>
    <property type="match status" value="7"/>
</dbReference>
<feature type="domain" description="Bacterial Ig" evidence="2">
    <location>
        <begin position="552"/>
        <end position="632"/>
    </location>
</feature>
<keyword evidence="4" id="KW-1185">Reference proteome</keyword>
<name>A0A7W1YFA3_9LIST</name>
<reference evidence="3 4" key="1">
    <citation type="submission" date="2020-08" db="EMBL/GenBank/DDBJ databases">
        <title>Listeria ohnekaius sp. nov. and Listeria portnoyii sp. nov. isolated from non-agricultural and natural environments.</title>
        <authorList>
            <person name="Weller D."/>
            <person name="Belias A.M."/>
            <person name="Liao J."/>
            <person name="Guo S."/>
            <person name="Orsi R.H."/>
            <person name="Wiedmann M."/>
        </authorList>
    </citation>
    <scope>NUCLEOTIDE SEQUENCE [LARGE SCALE GENOMIC DNA]</scope>
    <source>
        <strain evidence="3 4">FSL W9-0585</strain>
    </source>
</reference>
<comment type="caution">
    <text evidence="3">The sequence shown here is derived from an EMBL/GenBank/DDBJ whole genome shotgun (WGS) entry which is preliminary data.</text>
</comment>
<feature type="domain" description="Bacterial Ig" evidence="2">
    <location>
        <begin position="467"/>
        <end position="548"/>
    </location>
</feature>